<proteinExistence type="predicted"/>
<comment type="caution">
    <text evidence="2">The sequence shown here is derived from an EMBL/GenBank/DDBJ whole genome shotgun (WGS) entry which is preliminary data.</text>
</comment>
<accession>A0A1S2VPC0</accession>
<protein>
    <submittedName>
        <fullName evidence="2">Uncharacterized protein</fullName>
    </submittedName>
</protein>
<reference evidence="2 3" key="1">
    <citation type="submission" date="2016-10" db="EMBL/GenBank/DDBJ databases">
        <title>Arsenicibacter rosenii gen. nov., sp. nov., an efficient arsenic-methylating bacterium isolated from an arsenic-contaminated paddy soil.</title>
        <authorList>
            <person name="Huang K."/>
        </authorList>
    </citation>
    <scope>NUCLEOTIDE SEQUENCE [LARGE SCALE GENOMIC DNA]</scope>
    <source>
        <strain evidence="2 3">SM-1</strain>
    </source>
</reference>
<evidence type="ECO:0000256" key="1">
    <source>
        <dbReference type="SAM" id="MobiDB-lite"/>
    </source>
</evidence>
<dbReference type="EMBL" id="MORL01000001">
    <property type="protein sequence ID" value="OIN60592.1"/>
    <property type="molecule type" value="Genomic_DNA"/>
</dbReference>
<name>A0A1S2VPC0_9BACT</name>
<organism evidence="2 3">
    <name type="scientific">Arsenicibacter rosenii</name>
    <dbReference type="NCBI Taxonomy" id="1750698"/>
    <lineage>
        <taxon>Bacteria</taxon>
        <taxon>Pseudomonadati</taxon>
        <taxon>Bacteroidota</taxon>
        <taxon>Cytophagia</taxon>
        <taxon>Cytophagales</taxon>
        <taxon>Spirosomataceae</taxon>
        <taxon>Arsenicibacter</taxon>
    </lineage>
</organism>
<evidence type="ECO:0000313" key="2">
    <source>
        <dbReference type="EMBL" id="OIN60592.1"/>
    </source>
</evidence>
<gene>
    <name evidence="2" type="ORF">BLX24_00235</name>
</gene>
<feature type="region of interest" description="Disordered" evidence="1">
    <location>
        <begin position="1"/>
        <end position="25"/>
    </location>
</feature>
<dbReference type="AlphaFoldDB" id="A0A1S2VPC0"/>
<sequence>MLLAAGNVMASDKHKAPGNSRKPAPPTVIITAYPGTSVTWPELVTLVASGADSYLWSENAGSSTSATVVVNFTGDYSVTGTTNGESASADIHIDVNTGQVYSSAGFDQNNPCVGTSLTLAGGATGGLVSYTVSFRGPVPIPNPDVNAPGIMQFTATKPGYYSAGTIGTYVMSATETAATATGVLSAMSTVEIRPVLSLTATELIVDKGTSVTLNADSDNRDNDFTNYRWDGGQIGKTIVITPTESMIYSVTAVDIYNGCTYAESIRILACDPLLAAQIGSVSFAPPIGNERSLQITGVGTTYVVTGPGGYVFSQVFRGQASRTVTIPAGNLAGRYTVTVSNRDACGRSDTITRTIELPGI</sequence>
<dbReference type="Proteomes" id="UP000181790">
    <property type="component" value="Unassembled WGS sequence"/>
</dbReference>
<keyword evidence="3" id="KW-1185">Reference proteome</keyword>
<evidence type="ECO:0000313" key="3">
    <source>
        <dbReference type="Proteomes" id="UP000181790"/>
    </source>
</evidence>